<evidence type="ECO:0000259" key="5">
    <source>
        <dbReference type="PROSITE" id="PS51792"/>
    </source>
</evidence>
<dbReference type="InterPro" id="IPR034751">
    <property type="entry name" value="Yippee"/>
</dbReference>
<proteinExistence type="inferred from homology"/>
<evidence type="ECO:0000313" key="7">
    <source>
        <dbReference type="Proteomes" id="UP000800092"/>
    </source>
</evidence>
<dbReference type="GO" id="GO:0046872">
    <property type="term" value="F:metal ion binding"/>
    <property type="evidence" value="ECO:0007669"/>
    <property type="project" value="UniProtKB-KW"/>
</dbReference>
<evidence type="ECO:0000313" key="6">
    <source>
        <dbReference type="EMBL" id="KAF2236287.1"/>
    </source>
</evidence>
<evidence type="ECO:0000256" key="3">
    <source>
        <dbReference type="ARBA" id="ARBA00022833"/>
    </source>
</evidence>
<feature type="region of interest" description="Disordered" evidence="4">
    <location>
        <begin position="24"/>
        <end position="56"/>
    </location>
</feature>
<accession>A0A6A6HE05</accession>
<keyword evidence="3" id="KW-0862">Zinc</keyword>
<dbReference type="Proteomes" id="UP000800092">
    <property type="component" value="Unassembled WGS sequence"/>
</dbReference>
<feature type="domain" description="Yippee" evidence="5">
    <location>
        <begin position="64"/>
        <end position="161"/>
    </location>
</feature>
<evidence type="ECO:0000256" key="1">
    <source>
        <dbReference type="ARBA" id="ARBA00005613"/>
    </source>
</evidence>
<dbReference type="InterPro" id="IPR039058">
    <property type="entry name" value="Yippee_fam"/>
</dbReference>
<sequence length="245" mass="26260">MPLAHLPSPPSIFPTYLIPSIPFRRRKSSNDSTTSTTSTVSTNPTSEPDTSSTTPTAYLNGHSSHLRCSRCLADLCLSTQIISKGFTGRHGRAYLVSALPNTNTHKPVPRTLVTGAHTVSDISCAQCGSVLGWKYVAAAEESQRYKVGKFILETRKVCRSSCWENEEEDGEGAAVSPVDAAVEELGGVGVGRSREAEGGGGGVGEAVEFDSQDEDECEDLFAGVWSPALARRRRKSRRFSAIGHS</sequence>
<name>A0A6A6HE05_VIRVR</name>
<dbReference type="EMBL" id="ML991786">
    <property type="protein sequence ID" value="KAF2236287.1"/>
    <property type="molecule type" value="Genomic_DNA"/>
</dbReference>
<dbReference type="Pfam" id="PF03226">
    <property type="entry name" value="Yippee-Mis18"/>
    <property type="match status" value="1"/>
</dbReference>
<keyword evidence="7" id="KW-1185">Reference proteome</keyword>
<dbReference type="InterPro" id="IPR004910">
    <property type="entry name" value="Yippee/Mis18/Cereblon"/>
</dbReference>
<dbReference type="OrthoDB" id="6407410at2759"/>
<comment type="similarity">
    <text evidence="1">Belongs to the yippee family.</text>
</comment>
<organism evidence="6 7">
    <name type="scientific">Viridothelium virens</name>
    <name type="common">Speckled blister lichen</name>
    <name type="synonym">Trypethelium virens</name>
    <dbReference type="NCBI Taxonomy" id="1048519"/>
    <lineage>
        <taxon>Eukaryota</taxon>
        <taxon>Fungi</taxon>
        <taxon>Dikarya</taxon>
        <taxon>Ascomycota</taxon>
        <taxon>Pezizomycotina</taxon>
        <taxon>Dothideomycetes</taxon>
        <taxon>Dothideomycetes incertae sedis</taxon>
        <taxon>Trypetheliales</taxon>
        <taxon>Trypetheliaceae</taxon>
        <taxon>Viridothelium</taxon>
    </lineage>
</organism>
<reference evidence="6" key="1">
    <citation type="journal article" date="2020" name="Stud. Mycol.">
        <title>101 Dothideomycetes genomes: a test case for predicting lifestyles and emergence of pathogens.</title>
        <authorList>
            <person name="Haridas S."/>
            <person name="Albert R."/>
            <person name="Binder M."/>
            <person name="Bloem J."/>
            <person name="Labutti K."/>
            <person name="Salamov A."/>
            <person name="Andreopoulos B."/>
            <person name="Baker S."/>
            <person name="Barry K."/>
            <person name="Bills G."/>
            <person name="Bluhm B."/>
            <person name="Cannon C."/>
            <person name="Castanera R."/>
            <person name="Culley D."/>
            <person name="Daum C."/>
            <person name="Ezra D."/>
            <person name="Gonzalez J."/>
            <person name="Henrissat B."/>
            <person name="Kuo A."/>
            <person name="Liang C."/>
            <person name="Lipzen A."/>
            <person name="Lutzoni F."/>
            <person name="Magnuson J."/>
            <person name="Mondo S."/>
            <person name="Nolan M."/>
            <person name="Ohm R."/>
            <person name="Pangilinan J."/>
            <person name="Park H.-J."/>
            <person name="Ramirez L."/>
            <person name="Alfaro M."/>
            <person name="Sun H."/>
            <person name="Tritt A."/>
            <person name="Yoshinaga Y."/>
            <person name="Zwiers L.-H."/>
            <person name="Turgeon B."/>
            <person name="Goodwin S."/>
            <person name="Spatafora J."/>
            <person name="Crous P."/>
            <person name="Grigoriev I."/>
        </authorList>
    </citation>
    <scope>NUCLEOTIDE SEQUENCE</scope>
    <source>
        <strain evidence="6">Tuck. ex Michener</strain>
    </source>
</reference>
<protein>
    <submittedName>
        <fullName evidence="6">Yippee-domain-containing protein</fullName>
    </submittedName>
</protein>
<dbReference type="AlphaFoldDB" id="A0A6A6HE05"/>
<dbReference type="PANTHER" id="PTHR13848">
    <property type="entry name" value="PROTEIN YIPPEE-LIKE CG15309-RELATED"/>
    <property type="match status" value="1"/>
</dbReference>
<gene>
    <name evidence="6" type="ORF">EV356DRAFT_443668</name>
</gene>
<evidence type="ECO:0000256" key="4">
    <source>
        <dbReference type="SAM" id="MobiDB-lite"/>
    </source>
</evidence>
<feature type="compositionally biased region" description="Low complexity" evidence="4">
    <location>
        <begin position="30"/>
        <end position="56"/>
    </location>
</feature>
<evidence type="ECO:0000256" key="2">
    <source>
        <dbReference type="ARBA" id="ARBA00022723"/>
    </source>
</evidence>
<dbReference type="PROSITE" id="PS51792">
    <property type="entry name" value="YIPPEE"/>
    <property type="match status" value="1"/>
</dbReference>
<keyword evidence="2" id="KW-0479">Metal-binding</keyword>